<accession>A0A4U6X3Q1</accession>
<dbReference type="STRING" id="1306861.A0A4U6X3Q1"/>
<dbReference type="EMBL" id="PJEX01000552">
    <property type="protein sequence ID" value="TKW49399.1"/>
    <property type="molecule type" value="Genomic_DNA"/>
</dbReference>
<organism evidence="2 3">
    <name type="scientific">Colletotrichum tanaceti</name>
    <dbReference type="NCBI Taxonomy" id="1306861"/>
    <lineage>
        <taxon>Eukaryota</taxon>
        <taxon>Fungi</taxon>
        <taxon>Dikarya</taxon>
        <taxon>Ascomycota</taxon>
        <taxon>Pezizomycotina</taxon>
        <taxon>Sordariomycetes</taxon>
        <taxon>Hypocreomycetidae</taxon>
        <taxon>Glomerellales</taxon>
        <taxon>Glomerellaceae</taxon>
        <taxon>Colletotrichum</taxon>
        <taxon>Colletotrichum destructivum species complex</taxon>
    </lineage>
</organism>
<dbReference type="OrthoDB" id="4698046at2759"/>
<gene>
    <name evidence="2" type="ORF">CTA1_10811</name>
</gene>
<evidence type="ECO:0000313" key="3">
    <source>
        <dbReference type="Proteomes" id="UP000310108"/>
    </source>
</evidence>
<dbReference type="InterPro" id="IPR025714">
    <property type="entry name" value="Methyltranfer_dom"/>
</dbReference>
<reference evidence="2 3" key="1">
    <citation type="journal article" date="2019" name="PLoS ONE">
        <title>Comparative genome analysis indicates high evolutionary potential of pathogenicity genes in Colletotrichum tanaceti.</title>
        <authorList>
            <person name="Lelwala R.V."/>
            <person name="Korhonen P.K."/>
            <person name="Young N.D."/>
            <person name="Scott J.B."/>
            <person name="Ades P.A."/>
            <person name="Gasser R.B."/>
            <person name="Taylor P.W.J."/>
        </authorList>
    </citation>
    <scope>NUCLEOTIDE SEQUENCE [LARGE SCALE GENOMIC DNA]</scope>
    <source>
        <strain evidence="2">BRIP57314</strain>
    </source>
</reference>
<feature type="domain" description="Methyltransferase" evidence="1">
    <location>
        <begin position="3"/>
        <end position="52"/>
    </location>
</feature>
<evidence type="ECO:0000259" key="1">
    <source>
        <dbReference type="Pfam" id="PF13383"/>
    </source>
</evidence>
<keyword evidence="3" id="KW-1185">Reference proteome</keyword>
<dbReference type="Pfam" id="PF13383">
    <property type="entry name" value="Methyltransf_22"/>
    <property type="match status" value="1"/>
</dbReference>
<dbReference type="Proteomes" id="UP000310108">
    <property type="component" value="Unassembled WGS sequence"/>
</dbReference>
<name>A0A4U6X3Q1_9PEZI</name>
<evidence type="ECO:0000313" key="2">
    <source>
        <dbReference type="EMBL" id="TKW49399.1"/>
    </source>
</evidence>
<dbReference type="AlphaFoldDB" id="A0A4U6X3Q1"/>
<sequence>MPFYNCPWDVERIGRMGDGGKWVCGMSRYENYYPKDPGCIIYSLGVRDESSFGVAEPYQLCDLGLLSRAGAAQSGRVADG</sequence>
<protein>
    <recommendedName>
        <fullName evidence="1">Methyltransferase domain-containing protein</fullName>
    </recommendedName>
</protein>
<comment type="caution">
    <text evidence="2">The sequence shown here is derived from an EMBL/GenBank/DDBJ whole genome shotgun (WGS) entry which is preliminary data.</text>
</comment>
<proteinExistence type="predicted"/>